<feature type="compositionally biased region" description="Basic and acidic residues" evidence="1">
    <location>
        <begin position="10"/>
        <end position="26"/>
    </location>
</feature>
<feature type="transmembrane region" description="Helical" evidence="2">
    <location>
        <begin position="210"/>
        <end position="230"/>
    </location>
</feature>
<name>A0A921MWB2_9MICO</name>
<feature type="transmembrane region" description="Helical" evidence="2">
    <location>
        <begin position="110"/>
        <end position="126"/>
    </location>
</feature>
<keyword evidence="2" id="KW-0812">Transmembrane</keyword>
<proteinExistence type="predicted"/>
<dbReference type="AlphaFoldDB" id="A0A921MWB2"/>
<feature type="transmembrane region" description="Helical" evidence="2">
    <location>
        <begin position="42"/>
        <end position="61"/>
    </location>
</feature>
<keyword evidence="2" id="KW-1133">Transmembrane helix</keyword>
<sequence length="264" mass="27685">MTDSPAAAAPHHDDPHDHTGHDHPPTGADLVRDLVKGLSIQALLIPVLGVVLIIAILPFAPLTPLPLLLGIGLGAVQLISLVATSLFVARTRKQLAVNPGLLAVRSVVDELLRVAAVLLALLMWPADIQSHLGVWVGAGCALVWLILATAQTVTTRQQIARPGEWSKEAISTLLSQRVGARSTVVMRLLDVAGTVMFQVGATILVVFSPVLVVGTAVLSIGIGLSTLVLHRRPPADRARSPWAYAPFGLGLLTLALAVMGLLAL</sequence>
<organism evidence="3 4">
    <name type="scientific">Brachybacterium massiliense</name>
    <dbReference type="NCBI Taxonomy" id="1755098"/>
    <lineage>
        <taxon>Bacteria</taxon>
        <taxon>Bacillati</taxon>
        <taxon>Actinomycetota</taxon>
        <taxon>Actinomycetes</taxon>
        <taxon>Micrococcales</taxon>
        <taxon>Dermabacteraceae</taxon>
        <taxon>Brachybacterium</taxon>
    </lineage>
</organism>
<dbReference type="EMBL" id="DYUE01000152">
    <property type="protein sequence ID" value="HJG91367.1"/>
    <property type="molecule type" value="Genomic_DNA"/>
</dbReference>
<feature type="transmembrane region" description="Helical" evidence="2">
    <location>
        <begin position="242"/>
        <end position="263"/>
    </location>
</feature>
<evidence type="ECO:0000256" key="1">
    <source>
        <dbReference type="SAM" id="MobiDB-lite"/>
    </source>
</evidence>
<feature type="region of interest" description="Disordered" evidence="1">
    <location>
        <begin position="1"/>
        <end position="26"/>
    </location>
</feature>
<evidence type="ECO:0000313" key="4">
    <source>
        <dbReference type="Proteomes" id="UP000742460"/>
    </source>
</evidence>
<dbReference type="Proteomes" id="UP000742460">
    <property type="component" value="Unassembled WGS sequence"/>
</dbReference>
<feature type="transmembrane region" description="Helical" evidence="2">
    <location>
        <begin position="67"/>
        <end position="89"/>
    </location>
</feature>
<reference evidence="3" key="2">
    <citation type="submission" date="2021-09" db="EMBL/GenBank/DDBJ databases">
        <authorList>
            <person name="Gilroy R."/>
        </authorList>
    </citation>
    <scope>NUCLEOTIDE SEQUENCE</scope>
    <source>
        <strain evidence="3">ChiGjej5B5-22894</strain>
    </source>
</reference>
<feature type="transmembrane region" description="Helical" evidence="2">
    <location>
        <begin position="184"/>
        <end position="204"/>
    </location>
</feature>
<protein>
    <submittedName>
        <fullName evidence="3">Uncharacterized protein</fullName>
    </submittedName>
</protein>
<comment type="caution">
    <text evidence="3">The sequence shown here is derived from an EMBL/GenBank/DDBJ whole genome shotgun (WGS) entry which is preliminary data.</text>
</comment>
<evidence type="ECO:0000313" key="3">
    <source>
        <dbReference type="EMBL" id="HJG91367.1"/>
    </source>
</evidence>
<keyword evidence="2" id="KW-0472">Membrane</keyword>
<evidence type="ECO:0000256" key="2">
    <source>
        <dbReference type="SAM" id="Phobius"/>
    </source>
</evidence>
<gene>
    <name evidence="3" type="ORF">K8V81_06540</name>
</gene>
<reference evidence="3" key="1">
    <citation type="journal article" date="2021" name="PeerJ">
        <title>Extensive microbial diversity within the chicken gut microbiome revealed by metagenomics and culture.</title>
        <authorList>
            <person name="Gilroy R."/>
            <person name="Ravi A."/>
            <person name="Getino M."/>
            <person name="Pursley I."/>
            <person name="Horton D.L."/>
            <person name="Alikhan N.F."/>
            <person name="Baker D."/>
            <person name="Gharbi K."/>
            <person name="Hall N."/>
            <person name="Watson M."/>
            <person name="Adriaenssens E.M."/>
            <person name="Foster-Nyarko E."/>
            <person name="Jarju S."/>
            <person name="Secka A."/>
            <person name="Antonio M."/>
            <person name="Oren A."/>
            <person name="Chaudhuri R.R."/>
            <person name="La Ragione R."/>
            <person name="Hildebrand F."/>
            <person name="Pallen M.J."/>
        </authorList>
    </citation>
    <scope>NUCLEOTIDE SEQUENCE</scope>
    <source>
        <strain evidence="3">ChiGjej5B5-22894</strain>
    </source>
</reference>
<accession>A0A921MWB2</accession>
<feature type="transmembrane region" description="Helical" evidence="2">
    <location>
        <begin position="132"/>
        <end position="153"/>
    </location>
</feature>